<organism evidence="2 3">
    <name type="scientific">Pseudosulfitobacter pseudonitzschiae</name>
    <dbReference type="NCBI Taxonomy" id="1402135"/>
    <lineage>
        <taxon>Bacteria</taxon>
        <taxon>Pseudomonadati</taxon>
        <taxon>Pseudomonadota</taxon>
        <taxon>Alphaproteobacteria</taxon>
        <taxon>Rhodobacterales</taxon>
        <taxon>Roseobacteraceae</taxon>
        <taxon>Pseudosulfitobacter</taxon>
    </lineage>
</organism>
<sequence length="71" mass="7734">MTMLDAIARSTLFTATKQTGPTRASLLGLWRSRRALAQLDAAALDDIGVTAQEAHAEATRPVWDVPANWKK</sequence>
<comment type="caution">
    <text evidence="2">The sequence shown here is derived from an EMBL/GenBank/DDBJ whole genome shotgun (WGS) entry which is preliminary data.</text>
</comment>
<proteinExistence type="predicted"/>
<dbReference type="InterPro" id="IPR009506">
    <property type="entry name" value="YjiS-like"/>
</dbReference>
<accession>A0A073J3U0</accession>
<evidence type="ECO:0000313" key="2">
    <source>
        <dbReference type="EMBL" id="KEJ96351.1"/>
    </source>
</evidence>
<dbReference type="RefSeq" id="WP_037923620.1">
    <property type="nucleotide sequence ID" value="NZ_CP054599.1"/>
</dbReference>
<dbReference type="EMBL" id="JAMD01000003">
    <property type="protein sequence ID" value="KEJ96351.1"/>
    <property type="molecule type" value="Genomic_DNA"/>
</dbReference>
<name>A0A073J3U0_9RHOB</name>
<feature type="domain" description="YjiS-like" evidence="1">
    <location>
        <begin position="30"/>
        <end position="55"/>
    </location>
</feature>
<dbReference type="AlphaFoldDB" id="A0A073J3U0"/>
<dbReference type="GeneID" id="68869339"/>
<gene>
    <name evidence="2" type="ORF">SUH3_13395</name>
</gene>
<reference evidence="2 3" key="1">
    <citation type="submission" date="2014-01" db="EMBL/GenBank/DDBJ databases">
        <title>Sulfitobacter sp. H3 (MCCC 1A00686) Genome Sequencing.</title>
        <authorList>
            <person name="Lai Q."/>
            <person name="Hong Z."/>
        </authorList>
    </citation>
    <scope>NUCLEOTIDE SEQUENCE [LARGE SCALE GENOMIC DNA]</scope>
    <source>
        <strain evidence="2 3">H3</strain>
    </source>
</reference>
<dbReference type="Pfam" id="PF06568">
    <property type="entry name" value="YjiS-like"/>
    <property type="match status" value="1"/>
</dbReference>
<keyword evidence="3" id="KW-1185">Reference proteome</keyword>
<dbReference type="Proteomes" id="UP000027746">
    <property type="component" value="Unassembled WGS sequence"/>
</dbReference>
<protein>
    <recommendedName>
        <fullName evidence="1">YjiS-like domain-containing protein</fullName>
    </recommendedName>
</protein>
<evidence type="ECO:0000259" key="1">
    <source>
        <dbReference type="Pfam" id="PF06568"/>
    </source>
</evidence>
<evidence type="ECO:0000313" key="3">
    <source>
        <dbReference type="Proteomes" id="UP000027746"/>
    </source>
</evidence>